<keyword evidence="1" id="KW-1133">Transmembrane helix</keyword>
<dbReference type="AlphaFoldDB" id="A0A6U9ECW8"/>
<proteinExistence type="predicted"/>
<organism evidence="2">
    <name type="scientific">Emiliania huxleyi</name>
    <name type="common">Coccolithophore</name>
    <name type="synonym">Pontosphaera huxleyi</name>
    <dbReference type="NCBI Taxonomy" id="2903"/>
    <lineage>
        <taxon>Eukaryota</taxon>
        <taxon>Haptista</taxon>
        <taxon>Haptophyta</taxon>
        <taxon>Prymnesiophyceae</taxon>
        <taxon>Isochrysidales</taxon>
        <taxon>Noelaerhabdaceae</taxon>
        <taxon>Emiliania</taxon>
    </lineage>
</organism>
<reference evidence="2" key="1">
    <citation type="submission" date="2021-01" db="EMBL/GenBank/DDBJ databases">
        <authorList>
            <person name="Corre E."/>
            <person name="Pelletier E."/>
            <person name="Niang G."/>
            <person name="Scheremetjew M."/>
            <person name="Finn R."/>
            <person name="Kale V."/>
            <person name="Holt S."/>
            <person name="Cochrane G."/>
            <person name="Meng A."/>
            <person name="Brown T."/>
            <person name="Cohen L."/>
        </authorList>
    </citation>
    <scope>NUCLEOTIDE SEQUENCE</scope>
    <source>
        <strain evidence="2">379</strain>
    </source>
</reference>
<evidence type="ECO:0000256" key="1">
    <source>
        <dbReference type="SAM" id="Phobius"/>
    </source>
</evidence>
<feature type="transmembrane region" description="Helical" evidence="1">
    <location>
        <begin position="31"/>
        <end position="50"/>
    </location>
</feature>
<dbReference type="EMBL" id="HBIR01000389">
    <property type="protein sequence ID" value="CAE0520452.1"/>
    <property type="molecule type" value="Transcribed_RNA"/>
</dbReference>
<evidence type="ECO:0000313" key="2">
    <source>
        <dbReference type="EMBL" id="CAE0520452.1"/>
    </source>
</evidence>
<name>A0A6U9ECW8_EMIHU</name>
<feature type="transmembrane region" description="Helical" evidence="1">
    <location>
        <begin position="70"/>
        <end position="96"/>
    </location>
</feature>
<feature type="transmembrane region" description="Helical" evidence="1">
    <location>
        <begin position="117"/>
        <end position="141"/>
    </location>
</feature>
<evidence type="ECO:0008006" key="3">
    <source>
        <dbReference type="Google" id="ProtNLM"/>
    </source>
</evidence>
<feature type="transmembrane region" description="Helical" evidence="1">
    <location>
        <begin position="147"/>
        <end position="170"/>
    </location>
</feature>
<sequence>MLAADKMLLRSQVKQQAIALREKELNLFNSNFSAVATQAALLAGFSMAFLEMSVHLHGTHYNPVAKGLLHLFATICICTNIYVVSVITFVSVWGSGKALRGRDGSMAKVVDGMNKERWLIFITFGIGLISLLSAVACSTWLLMQWEVAAVATSLLSGTCYALITSAWRIFKKFELAPGELVRFDDFLRSLPKQQEDADFDEEEMPESPSSMVI</sequence>
<keyword evidence="1" id="KW-0472">Membrane</keyword>
<gene>
    <name evidence="2" type="ORF">EHUX00137_LOCUS296</name>
</gene>
<protein>
    <recommendedName>
        <fullName evidence="3">Transmembrane protein</fullName>
    </recommendedName>
</protein>
<keyword evidence="1" id="KW-0812">Transmembrane</keyword>
<accession>A0A6U9ECW8</accession>